<dbReference type="PANTHER" id="PTHR30213:SF1">
    <property type="entry name" value="INNER MEMBRANE PROTEIN YHJD"/>
    <property type="match status" value="1"/>
</dbReference>
<evidence type="ECO:0000256" key="6">
    <source>
        <dbReference type="SAM" id="MobiDB-lite"/>
    </source>
</evidence>
<feature type="transmembrane region" description="Helical" evidence="7">
    <location>
        <begin position="31"/>
        <end position="59"/>
    </location>
</feature>
<dbReference type="EMBL" id="BSUL01000001">
    <property type="protein sequence ID" value="GMA28105.1"/>
    <property type="molecule type" value="Genomic_DNA"/>
</dbReference>
<keyword evidence="4 7" id="KW-1133">Transmembrane helix</keyword>
<evidence type="ECO:0000313" key="9">
    <source>
        <dbReference type="Proteomes" id="UP001157160"/>
    </source>
</evidence>
<accession>A0AA37UEJ0</accession>
<dbReference type="GO" id="GO:0005886">
    <property type="term" value="C:plasma membrane"/>
    <property type="evidence" value="ECO:0007669"/>
    <property type="project" value="UniProtKB-SubCell"/>
</dbReference>
<organism evidence="8 9">
    <name type="scientific">Arenivirga flava</name>
    <dbReference type="NCBI Taxonomy" id="1930060"/>
    <lineage>
        <taxon>Bacteria</taxon>
        <taxon>Bacillati</taxon>
        <taxon>Actinomycetota</taxon>
        <taxon>Actinomycetes</taxon>
        <taxon>Micrococcales</taxon>
        <taxon>Microbacteriaceae</taxon>
        <taxon>Arenivirga</taxon>
    </lineage>
</organism>
<reference evidence="8 9" key="1">
    <citation type="journal article" date="2014" name="Int. J. Syst. Evol. Microbiol.">
        <title>Complete genome sequence of Corynebacterium casei LMG S-19264T (=DSM 44701T), isolated from a smear-ripened cheese.</title>
        <authorList>
            <consortium name="US DOE Joint Genome Institute (JGI-PGF)"/>
            <person name="Walter F."/>
            <person name="Albersmeier A."/>
            <person name="Kalinowski J."/>
            <person name="Ruckert C."/>
        </authorList>
    </citation>
    <scope>NUCLEOTIDE SEQUENCE [LARGE SCALE GENOMIC DNA]</scope>
    <source>
        <strain evidence="8 9">NBRC 112289</strain>
    </source>
</reference>
<proteinExistence type="predicted"/>
<feature type="region of interest" description="Disordered" evidence="6">
    <location>
        <begin position="318"/>
        <end position="348"/>
    </location>
</feature>
<sequence length="362" mass="38511">MPARLQQLIKRVMALFPVRVVLLFSQKNGPLLANGLSFTALFSVFAALFVGFSIFGFALQGNPLLQSQVTRFLESLLPGLFGEGGLDIGELLSLNESFFDDVGLIAVITAIVGALIAVNTALNWFGSFRIASRSLAGLEPPKTNIVLLKVQDLLVVLGFGAALLVSFALLAVSTGLLEAVLGSIGIGEDSFIAGTAAQLITLGVMLAFDTAVLWALFRIVSGFRAHWTNFFAGALLGAIGLEVLKFLGTALLGGASSNPLIATFAIPVGLLIFFNLVCQLLLVGASWVAVGIGDDEERRQRADAHQKAAVKLRRGGQVRWTGGPASTPVPRRPALRSAAPRASDATEQPRGFWAQLRRRFTR</sequence>
<evidence type="ECO:0000313" key="8">
    <source>
        <dbReference type="EMBL" id="GMA28105.1"/>
    </source>
</evidence>
<evidence type="ECO:0008006" key="10">
    <source>
        <dbReference type="Google" id="ProtNLM"/>
    </source>
</evidence>
<keyword evidence="5 7" id="KW-0472">Membrane</keyword>
<feature type="transmembrane region" description="Helical" evidence="7">
    <location>
        <begin position="229"/>
        <end position="252"/>
    </location>
</feature>
<dbReference type="Proteomes" id="UP001157160">
    <property type="component" value="Unassembled WGS sequence"/>
</dbReference>
<feature type="transmembrane region" description="Helical" evidence="7">
    <location>
        <begin position="146"/>
        <end position="171"/>
    </location>
</feature>
<dbReference type="Pfam" id="PF03631">
    <property type="entry name" value="Virul_fac_BrkB"/>
    <property type="match status" value="1"/>
</dbReference>
<dbReference type="InterPro" id="IPR017039">
    <property type="entry name" value="Virul_fac_BrkB"/>
</dbReference>
<keyword evidence="2" id="KW-1003">Cell membrane</keyword>
<dbReference type="RefSeq" id="WP_284231372.1">
    <property type="nucleotide sequence ID" value="NZ_BSUL01000001.1"/>
</dbReference>
<evidence type="ECO:0000256" key="3">
    <source>
        <dbReference type="ARBA" id="ARBA00022692"/>
    </source>
</evidence>
<evidence type="ECO:0000256" key="5">
    <source>
        <dbReference type="ARBA" id="ARBA00023136"/>
    </source>
</evidence>
<feature type="transmembrane region" description="Helical" evidence="7">
    <location>
        <begin position="102"/>
        <end position="125"/>
    </location>
</feature>
<comment type="caution">
    <text evidence="8">The sequence shown here is derived from an EMBL/GenBank/DDBJ whole genome shotgun (WGS) entry which is preliminary data.</text>
</comment>
<dbReference type="PANTHER" id="PTHR30213">
    <property type="entry name" value="INNER MEMBRANE PROTEIN YHJD"/>
    <property type="match status" value="1"/>
</dbReference>
<evidence type="ECO:0000256" key="1">
    <source>
        <dbReference type="ARBA" id="ARBA00004651"/>
    </source>
</evidence>
<evidence type="ECO:0000256" key="4">
    <source>
        <dbReference type="ARBA" id="ARBA00022989"/>
    </source>
</evidence>
<comment type="subcellular location">
    <subcellularLocation>
        <location evidence="1">Cell membrane</location>
        <topology evidence="1">Multi-pass membrane protein</topology>
    </subcellularLocation>
</comment>
<keyword evidence="9" id="KW-1185">Reference proteome</keyword>
<protein>
    <recommendedName>
        <fullName evidence="10">YihY/virulence factor BrkB family protein</fullName>
    </recommendedName>
</protein>
<dbReference type="AlphaFoldDB" id="A0AA37UEJ0"/>
<feature type="transmembrane region" description="Helical" evidence="7">
    <location>
        <begin position="191"/>
        <end position="217"/>
    </location>
</feature>
<name>A0AA37UEJ0_9MICO</name>
<gene>
    <name evidence="8" type="ORF">GCM10025874_13580</name>
</gene>
<feature type="transmembrane region" description="Helical" evidence="7">
    <location>
        <begin position="264"/>
        <end position="292"/>
    </location>
</feature>
<evidence type="ECO:0000256" key="2">
    <source>
        <dbReference type="ARBA" id="ARBA00022475"/>
    </source>
</evidence>
<evidence type="ECO:0000256" key="7">
    <source>
        <dbReference type="SAM" id="Phobius"/>
    </source>
</evidence>
<keyword evidence="3 7" id="KW-0812">Transmembrane</keyword>